<reference evidence="1" key="2">
    <citation type="submission" date="2021-02" db="EMBL/GenBank/DDBJ databases">
        <authorList>
            <person name="Kimball J.A."/>
            <person name="Haas M.W."/>
            <person name="Macchietto M."/>
            <person name="Kono T."/>
            <person name="Duquette J."/>
            <person name="Shao M."/>
        </authorList>
    </citation>
    <scope>NUCLEOTIDE SEQUENCE</scope>
    <source>
        <tissue evidence="1">Fresh leaf tissue</tissue>
    </source>
</reference>
<gene>
    <name evidence="1" type="ORF">GUJ93_ZPchr0012g20201</name>
</gene>
<reference evidence="1" key="1">
    <citation type="journal article" date="2021" name="bioRxiv">
        <title>Whole Genome Assembly and Annotation of Northern Wild Rice, Zizania palustris L., Supports a Whole Genome Duplication in the Zizania Genus.</title>
        <authorList>
            <person name="Haas M."/>
            <person name="Kono T."/>
            <person name="Macchietto M."/>
            <person name="Millas R."/>
            <person name="McGilp L."/>
            <person name="Shao M."/>
            <person name="Duquette J."/>
            <person name="Hirsch C.N."/>
            <person name="Kimball J."/>
        </authorList>
    </citation>
    <scope>NUCLEOTIDE SEQUENCE</scope>
    <source>
        <tissue evidence="1">Fresh leaf tissue</tissue>
    </source>
</reference>
<dbReference type="Proteomes" id="UP000729402">
    <property type="component" value="Unassembled WGS sequence"/>
</dbReference>
<accession>A0A8J5WKX0</accession>
<evidence type="ECO:0000313" key="1">
    <source>
        <dbReference type="EMBL" id="KAG8093150.1"/>
    </source>
</evidence>
<dbReference type="EMBL" id="JAAALK010000080">
    <property type="protein sequence ID" value="KAG8093150.1"/>
    <property type="molecule type" value="Genomic_DNA"/>
</dbReference>
<dbReference type="AlphaFoldDB" id="A0A8J5WKX0"/>
<comment type="caution">
    <text evidence="1">The sequence shown here is derived from an EMBL/GenBank/DDBJ whole genome shotgun (WGS) entry which is preliminary data.</text>
</comment>
<name>A0A8J5WKX0_ZIZPA</name>
<evidence type="ECO:0000313" key="2">
    <source>
        <dbReference type="Proteomes" id="UP000729402"/>
    </source>
</evidence>
<proteinExistence type="predicted"/>
<keyword evidence="2" id="KW-1185">Reference proteome</keyword>
<organism evidence="1 2">
    <name type="scientific">Zizania palustris</name>
    <name type="common">Northern wild rice</name>
    <dbReference type="NCBI Taxonomy" id="103762"/>
    <lineage>
        <taxon>Eukaryota</taxon>
        <taxon>Viridiplantae</taxon>
        <taxon>Streptophyta</taxon>
        <taxon>Embryophyta</taxon>
        <taxon>Tracheophyta</taxon>
        <taxon>Spermatophyta</taxon>
        <taxon>Magnoliopsida</taxon>
        <taxon>Liliopsida</taxon>
        <taxon>Poales</taxon>
        <taxon>Poaceae</taxon>
        <taxon>BOP clade</taxon>
        <taxon>Oryzoideae</taxon>
        <taxon>Oryzeae</taxon>
        <taxon>Zizaniinae</taxon>
        <taxon>Zizania</taxon>
    </lineage>
</organism>
<sequence>MNPIHFSHGLSLFSSPLPLPDKAIKHTKPLADRLFHLSAPSLYSSLDRATARRRSYVKGIEGINILI</sequence>
<protein>
    <submittedName>
        <fullName evidence="1">Uncharacterized protein</fullName>
    </submittedName>
</protein>